<dbReference type="Proteomes" id="UP000068250">
    <property type="component" value="Chromosome I"/>
</dbReference>
<dbReference type="AlphaFoldDB" id="A0A0U5FWD9"/>
<protein>
    <submittedName>
        <fullName evidence="1">Uncharacterized protein</fullName>
    </submittedName>
</protein>
<accession>A0A0U5FWD9</accession>
<evidence type="ECO:0000313" key="2">
    <source>
        <dbReference type="Proteomes" id="UP000068250"/>
    </source>
</evidence>
<sequence length="62" mass="6357">MLHIMLHGGPLLCHFFGNAGTCGKWSASGRTEGGRTSGISRPKDAASISGISFMVGKGCVCC</sequence>
<evidence type="ECO:0000313" key="1">
    <source>
        <dbReference type="EMBL" id="CEF54846.1"/>
    </source>
</evidence>
<dbReference type="STRING" id="431306.AGA_1010"/>
<reference evidence="2" key="1">
    <citation type="submission" date="2014-09" db="EMBL/GenBank/DDBJ databases">
        <authorList>
            <person name="Illeghems K.G."/>
        </authorList>
    </citation>
    <scope>NUCLEOTIDE SEQUENCE [LARGE SCALE GENOMIC DNA]</scope>
    <source>
        <strain evidence="2">LMG 23848T</strain>
    </source>
</reference>
<organism evidence="1 2">
    <name type="scientific">Acetobacter ghanensis</name>
    <dbReference type="NCBI Taxonomy" id="431306"/>
    <lineage>
        <taxon>Bacteria</taxon>
        <taxon>Pseudomonadati</taxon>
        <taxon>Pseudomonadota</taxon>
        <taxon>Alphaproteobacteria</taxon>
        <taxon>Acetobacterales</taxon>
        <taxon>Acetobacteraceae</taxon>
        <taxon>Acetobacter</taxon>
    </lineage>
</organism>
<dbReference type="EMBL" id="LN609302">
    <property type="protein sequence ID" value="CEF54846.1"/>
    <property type="molecule type" value="Genomic_DNA"/>
</dbReference>
<gene>
    <name evidence="1" type="ORF">AGA_1010</name>
</gene>
<proteinExistence type="predicted"/>
<name>A0A0U5FWD9_9PROT</name>